<dbReference type="Proteomes" id="UP000663981">
    <property type="component" value="Unassembled WGS sequence"/>
</dbReference>
<dbReference type="InterPro" id="IPR014962">
    <property type="entry name" value="YolD"/>
</dbReference>
<protein>
    <submittedName>
        <fullName evidence="1">YolD-like family protein</fullName>
    </submittedName>
</protein>
<sequence length="113" mass="13512">MIIVIKDRGSIKWTAMMLPEHVKLLREYNESLDKVEMPTLDEDQLEEINQKIYEAMEYNKELVFTYFDRGDIKLFIGHVHFIDGLKKELRIFNSHGDKFFIKFEDILRVDNNG</sequence>
<name>A0ABS3N9V7_9BACI</name>
<dbReference type="PANTHER" id="PTHR40051:SF1">
    <property type="entry name" value="YOLD-LIKE FAMILY PROTEIN"/>
    <property type="match status" value="1"/>
</dbReference>
<proteinExistence type="predicted"/>
<reference evidence="1 2" key="1">
    <citation type="submission" date="2021-03" db="EMBL/GenBank/DDBJ databases">
        <title>Whole genome sequence of Metabacillus bambusae BG109.</title>
        <authorList>
            <person name="Jeong J.W."/>
        </authorList>
    </citation>
    <scope>NUCLEOTIDE SEQUENCE [LARGE SCALE GENOMIC DNA]</scope>
    <source>
        <strain evidence="1 2">BG109</strain>
    </source>
</reference>
<gene>
    <name evidence="1" type="ORF">I7822_25940</name>
</gene>
<dbReference type="PANTHER" id="PTHR40051">
    <property type="entry name" value="IG HYPOTHETICAL 15966"/>
    <property type="match status" value="1"/>
</dbReference>
<dbReference type="RefSeq" id="WP_207981963.1">
    <property type="nucleotide sequence ID" value="NZ_JAGDEL010000030.1"/>
</dbReference>
<dbReference type="EMBL" id="JAGDEL010000030">
    <property type="protein sequence ID" value="MBO1515071.1"/>
    <property type="molecule type" value="Genomic_DNA"/>
</dbReference>
<evidence type="ECO:0000313" key="1">
    <source>
        <dbReference type="EMBL" id="MBO1515071.1"/>
    </source>
</evidence>
<keyword evidence="2" id="KW-1185">Reference proteome</keyword>
<dbReference type="Pfam" id="PF08863">
    <property type="entry name" value="YolD"/>
    <property type="match status" value="1"/>
</dbReference>
<comment type="caution">
    <text evidence="1">The sequence shown here is derived from an EMBL/GenBank/DDBJ whole genome shotgun (WGS) entry which is preliminary data.</text>
</comment>
<evidence type="ECO:0000313" key="2">
    <source>
        <dbReference type="Proteomes" id="UP000663981"/>
    </source>
</evidence>
<organism evidence="1 2">
    <name type="scientific">Metabacillus bambusae</name>
    <dbReference type="NCBI Taxonomy" id="2795218"/>
    <lineage>
        <taxon>Bacteria</taxon>
        <taxon>Bacillati</taxon>
        <taxon>Bacillota</taxon>
        <taxon>Bacilli</taxon>
        <taxon>Bacillales</taxon>
        <taxon>Bacillaceae</taxon>
        <taxon>Metabacillus</taxon>
    </lineage>
</organism>
<accession>A0ABS3N9V7</accession>